<feature type="region of interest" description="Disordered" evidence="1">
    <location>
        <begin position="84"/>
        <end position="105"/>
    </location>
</feature>
<evidence type="ECO:0000256" key="2">
    <source>
        <dbReference type="SAM" id="SignalP"/>
    </source>
</evidence>
<feature type="signal peptide" evidence="2">
    <location>
        <begin position="1"/>
        <end position="28"/>
    </location>
</feature>
<protein>
    <recommendedName>
        <fullName evidence="5">PASTA domain-containing protein</fullName>
    </recommendedName>
</protein>
<gene>
    <name evidence="3" type="ORF">A4X20_11460</name>
</gene>
<dbReference type="Proteomes" id="UP000078396">
    <property type="component" value="Unassembled WGS sequence"/>
</dbReference>
<reference evidence="3 4" key="1">
    <citation type="submission" date="2016-04" db="EMBL/GenBank/DDBJ databases">
        <title>Draft Genome Sequences of Staphylococcus capitis Strain H36, S. capitis Strain H65, S. cohnii Strain H62, S. hominis Strain H69, Mycobacterium iranicum Strain H39, Plantibacter sp. Strain H53, Pseudomonas oryzihabitans Strain H72, and Microbacterium sp. Strain H83, isolated from residential settings.</title>
        <authorList>
            <person name="Lymperopoulou D."/>
            <person name="Adams R.I."/>
            <person name="Lindow S."/>
            <person name="Coil D.A."/>
            <person name="Jospin G."/>
            <person name="Eisen J.A."/>
        </authorList>
    </citation>
    <scope>NUCLEOTIDE SEQUENCE [LARGE SCALE GENOMIC DNA]</scope>
    <source>
        <strain evidence="3 4">H39</strain>
    </source>
</reference>
<keyword evidence="2" id="KW-0732">Signal</keyword>
<name>A0A178LBL6_MYCIR</name>
<dbReference type="EMBL" id="LWCS01000087">
    <property type="protein sequence ID" value="OAN27457.1"/>
    <property type="molecule type" value="Genomic_DNA"/>
</dbReference>
<sequence>MKSYAARIIAVTSLLFATAVVAASPAMADEWEMPDVEGELLQSATEAVLKASDGAVAPETSVASGPPFEQINLTYWVVCSQSPEAGEEISGDTPPELEVARPNQC</sequence>
<organism evidence="3 4">
    <name type="scientific">Mycolicibacterium iranicum</name>
    <name type="common">Mycobacterium iranicum</name>
    <dbReference type="NCBI Taxonomy" id="912594"/>
    <lineage>
        <taxon>Bacteria</taxon>
        <taxon>Bacillati</taxon>
        <taxon>Actinomycetota</taxon>
        <taxon>Actinomycetes</taxon>
        <taxon>Mycobacteriales</taxon>
        <taxon>Mycobacteriaceae</taxon>
        <taxon>Mycolicibacterium</taxon>
    </lineage>
</organism>
<evidence type="ECO:0000313" key="3">
    <source>
        <dbReference type="EMBL" id="OAN27457.1"/>
    </source>
</evidence>
<feature type="chain" id="PRO_5008090908" description="PASTA domain-containing protein" evidence="2">
    <location>
        <begin position="29"/>
        <end position="105"/>
    </location>
</feature>
<dbReference type="OrthoDB" id="4335972at2"/>
<accession>A0A178LBL6</accession>
<dbReference type="RefSeq" id="WP_064285248.1">
    <property type="nucleotide sequence ID" value="NZ_LWCS01000087.1"/>
</dbReference>
<proteinExistence type="predicted"/>
<comment type="caution">
    <text evidence="3">The sequence shown here is derived from an EMBL/GenBank/DDBJ whole genome shotgun (WGS) entry which is preliminary data.</text>
</comment>
<evidence type="ECO:0008006" key="5">
    <source>
        <dbReference type="Google" id="ProtNLM"/>
    </source>
</evidence>
<evidence type="ECO:0000256" key="1">
    <source>
        <dbReference type="SAM" id="MobiDB-lite"/>
    </source>
</evidence>
<dbReference type="AlphaFoldDB" id="A0A178LBL6"/>
<evidence type="ECO:0000313" key="4">
    <source>
        <dbReference type="Proteomes" id="UP000078396"/>
    </source>
</evidence>